<evidence type="ECO:0000313" key="2">
    <source>
        <dbReference type="Proteomes" id="UP001470230"/>
    </source>
</evidence>
<protein>
    <submittedName>
        <fullName evidence="1">Uncharacterized protein</fullName>
    </submittedName>
</protein>
<accession>A0ABR2H5P6</accession>
<organism evidence="1 2">
    <name type="scientific">Tritrichomonas musculus</name>
    <dbReference type="NCBI Taxonomy" id="1915356"/>
    <lineage>
        <taxon>Eukaryota</taxon>
        <taxon>Metamonada</taxon>
        <taxon>Parabasalia</taxon>
        <taxon>Tritrichomonadida</taxon>
        <taxon>Tritrichomonadidae</taxon>
        <taxon>Tritrichomonas</taxon>
    </lineage>
</organism>
<sequence>MSTIGLNHSNSAIKNAIRHPKASNHCDNAQNVQVSQMNSIGNVQDYLMRLNAENDANQQQNVPRNKVLQMMNSNQNGDPKFISTMIMPYAKYNIRVDSLQQHLEENE</sequence>
<evidence type="ECO:0000313" key="1">
    <source>
        <dbReference type="EMBL" id="KAK8841481.1"/>
    </source>
</evidence>
<keyword evidence="2" id="KW-1185">Reference proteome</keyword>
<dbReference type="Proteomes" id="UP001470230">
    <property type="component" value="Unassembled WGS sequence"/>
</dbReference>
<name>A0ABR2H5P6_9EUKA</name>
<gene>
    <name evidence="1" type="ORF">M9Y10_027100</name>
</gene>
<comment type="caution">
    <text evidence="1">The sequence shown here is derived from an EMBL/GenBank/DDBJ whole genome shotgun (WGS) entry which is preliminary data.</text>
</comment>
<reference evidence="1 2" key="1">
    <citation type="submission" date="2024-04" db="EMBL/GenBank/DDBJ databases">
        <title>Tritrichomonas musculus Genome.</title>
        <authorList>
            <person name="Alves-Ferreira E."/>
            <person name="Grigg M."/>
            <person name="Lorenzi H."/>
            <person name="Galac M."/>
        </authorList>
    </citation>
    <scope>NUCLEOTIDE SEQUENCE [LARGE SCALE GENOMIC DNA]</scope>
    <source>
        <strain evidence="1 2">EAF2021</strain>
    </source>
</reference>
<dbReference type="EMBL" id="JAPFFF010000041">
    <property type="protein sequence ID" value="KAK8841481.1"/>
    <property type="molecule type" value="Genomic_DNA"/>
</dbReference>
<proteinExistence type="predicted"/>